<keyword evidence="2" id="KW-1185">Reference proteome</keyword>
<dbReference type="EMBL" id="JAIXNE010000007">
    <property type="protein sequence ID" value="MCA6078882.1"/>
    <property type="molecule type" value="Genomic_DNA"/>
</dbReference>
<gene>
    <name evidence="1" type="ORF">LDX50_28665</name>
</gene>
<protein>
    <submittedName>
        <fullName evidence="1">Uncharacterized protein</fullName>
    </submittedName>
</protein>
<organism evidence="1 2">
    <name type="scientific">Fulvivirga sedimenti</name>
    <dbReference type="NCBI Taxonomy" id="2879465"/>
    <lineage>
        <taxon>Bacteria</taxon>
        <taxon>Pseudomonadati</taxon>
        <taxon>Bacteroidota</taxon>
        <taxon>Cytophagia</taxon>
        <taxon>Cytophagales</taxon>
        <taxon>Fulvivirgaceae</taxon>
        <taxon>Fulvivirga</taxon>
    </lineage>
</organism>
<proteinExistence type="predicted"/>
<comment type="caution">
    <text evidence="1">The sequence shown here is derived from an EMBL/GenBank/DDBJ whole genome shotgun (WGS) entry which is preliminary data.</text>
</comment>
<evidence type="ECO:0000313" key="2">
    <source>
        <dbReference type="Proteomes" id="UP001139409"/>
    </source>
</evidence>
<name>A0A9X1HY56_9BACT</name>
<dbReference type="Proteomes" id="UP001139409">
    <property type="component" value="Unassembled WGS sequence"/>
</dbReference>
<dbReference type="AlphaFoldDB" id="A0A9X1HY56"/>
<accession>A0A9X1HY56</accession>
<evidence type="ECO:0000313" key="1">
    <source>
        <dbReference type="EMBL" id="MCA6078882.1"/>
    </source>
</evidence>
<reference evidence="1" key="1">
    <citation type="submission" date="2021-09" db="EMBL/GenBank/DDBJ databases">
        <title>Fulvivirga sp. isolated from coastal sediment.</title>
        <authorList>
            <person name="Yu H."/>
        </authorList>
    </citation>
    <scope>NUCLEOTIDE SEQUENCE</scope>
    <source>
        <strain evidence="1">1062</strain>
    </source>
</reference>
<dbReference type="RefSeq" id="WP_225699741.1">
    <property type="nucleotide sequence ID" value="NZ_JAIXNE010000007.1"/>
</dbReference>
<sequence>MKFIRSVLFLVFFLSILFWLSYNYFIPRMVADSIEKGELPSFIPKKLEPAFENVRERIDDDIRELPVVLNEHQLSYDDLIELVKDTRASEVVPVIQKFQEKDVTDPDQAFDIIVQYLGHKVDKPETFRNAFKERFNQERLQTAMTFMNNSDLPLEMNMELAKKITLEILKDRREEIESELKDLHQ</sequence>